<comment type="caution">
    <text evidence="10">The sequence shown here is derived from an EMBL/GenBank/DDBJ whole genome shotgun (WGS) entry which is preliminary data.</text>
</comment>
<feature type="transmembrane region" description="Helical" evidence="9">
    <location>
        <begin position="47"/>
        <end position="65"/>
    </location>
</feature>
<feature type="transmembrane region" description="Helical" evidence="9">
    <location>
        <begin position="152"/>
        <end position="169"/>
    </location>
</feature>
<gene>
    <name evidence="10" type="ORF">HR065_02825</name>
</gene>
<dbReference type="EMBL" id="JABUOH010000061">
    <property type="protein sequence ID" value="NWN46004.1"/>
    <property type="molecule type" value="Genomic_DNA"/>
</dbReference>
<dbReference type="GO" id="GO:0043190">
    <property type="term" value="C:ATP-binding cassette (ABC) transporter complex"/>
    <property type="evidence" value="ECO:0007669"/>
    <property type="project" value="InterPro"/>
</dbReference>
<evidence type="ECO:0000256" key="6">
    <source>
        <dbReference type="ARBA" id="ARBA00022989"/>
    </source>
</evidence>
<keyword evidence="5 8" id="KW-0812">Transmembrane</keyword>
<evidence type="ECO:0000256" key="4">
    <source>
        <dbReference type="ARBA" id="ARBA00022475"/>
    </source>
</evidence>
<dbReference type="PANTHER" id="PTHR30477:SF3">
    <property type="entry name" value="METAL TRANSPORT SYSTEM MEMBRANE PROTEIN CT_069-RELATED"/>
    <property type="match status" value="1"/>
</dbReference>
<protein>
    <submittedName>
        <fullName evidence="10">Metal ABC transporter permease</fullName>
    </submittedName>
</protein>
<evidence type="ECO:0000256" key="1">
    <source>
        <dbReference type="ARBA" id="ARBA00004651"/>
    </source>
</evidence>
<keyword evidence="4" id="KW-1003">Cell membrane</keyword>
<feature type="transmembrane region" description="Helical" evidence="9">
    <location>
        <begin position="199"/>
        <end position="227"/>
    </location>
</feature>
<dbReference type="Proteomes" id="UP000568109">
    <property type="component" value="Unassembled WGS sequence"/>
</dbReference>
<evidence type="ECO:0000313" key="11">
    <source>
        <dbReference type="Proteomes" id="UP000568109"/>
    </source>
</evidence>
<evidence type="ECO:0000256" key="2">
    <source>
        <dbReference type="ARBA" id="ARBA00008034"/>
    </source>
</evidence>
<dbReference type="InterPro" id="IPR001626">
    <property type="entry name" value="ABC_TroCD"/>
</dbReference>
<comment type="similarity">
    <text evidence="2 8">Belongs to the ABC-3 integral membrane protein family.</text>
</comment>
<dbReference type="GO" id="GO:0010043">
    <property type="term" value="P:response to zinc ion"/>
    <property type="evidence" value="ECO:0007669"/>
    <property type="project" value="TreeGrafter"/>
</dbReference>
<evidence type="ECO:0000256" key="3">
    <source>
        <dbReference type="ARBA" id="ARBA00022448"/>
    </source>
</evidence>
<evidence type="ECO:0000256" key="7">
    <source>
        <dbReference type="ARBA" id="ARBA00023136"/>
    </source>
</evidence>
<dbReference type="SUPFAM" id="SSF81345">
    <property type="entry name" value="ABC transporter involved in vitamin B12 uptake, BtuC"/>
    <property type="match status" value="1"/>
</dbReference>
<reference evidence="10 11" key="1">
    <citation type="submission" date="2020-06" db="EMBL/GenBank/DDBJ databases">
        <title>Draft genome sequence of Candidatus Phytoplasma pruni (X-disease group, subgroup 16SrIII-B) strain ChTDIII from Argentina.</title>
        <authorList>
            <person name="Fernandez F.D."/>
            <person name="Zuebert C."/>
            <person name="Huettel B."/>
            <person name="Kube M."/>
            <person name="Conci L.R."/>
        </authorList>
    </citation>
    <scope>NUCLEOTIDE SEQUENCE [LARGE SCALE GENOMIC DNA]</scope>
    <source>
        <strain evidence="10 11">ChTDIII</strain>
    </source>
</reference>
<dbReference type="PANTHER" id="PTHR30477">
    <property type="entry name" value="ABC-TRANSPORTER METAL-BINDING PROTEIN"/>
    <property type="match status" value="1"/>
</dbReference>
<feature type="transmembrane region" description="Helical" evidence="9">
    <location>
        <begin position="15"/>
        <end position="35"/>
    </location>
</feature>
<dbReference type="GO" id="GO:0055085">
    <property type="term" value="P:transmembrane transport"/>
    <property type="evidence" value="ECO:0007669"/>
    <property type="project" value="InterPro"/>
</dbReference>
<dbReference type="AlphaFoldDB" id="A0A851HI74"/>
<dbReference type="Gene3D" id="1.10.3470.10">
    <property type="entry name" value="ABC transporter involved in vitamin B12 uptake, BtuC"/>
    <property type="match status" value="1"/>
</dbReference>
<dbReference type="InterPro" id="IPR037294">
    <property type="entry name" value="ABC_BtuC-like"/>
</dbReference>
<feature type="transmembrane region" description="Helical" evidence="9">
    <location>
        <begin position="103"/>
        <end position="124"/>
    </location>
</feature>
<feature type="transmembrane region" description="Helical" evidence="9">
    <location>
        <begin position="239"/>
        <end position="259"/>
    </location>
</feature>
<accession>A0A851HI74</accession>
<keyword evidence="11" id="KW-1185">Reference proteome</keyword>
<dbReference type="CDD" id="cd06550">
    <property type="entry name" value="TM_ABC_iron-siderophores_like"/>
    <property type="match status" value="1"/>
</dbReference>
<proteinExistence type="inferred from homology"/>
<evidence type="ECO:0000256" key="9">
    <source>
        <dbReference type="SAM" id="Phobius"/>
    </source>
</evidence>
<feature type="transmembrane region" description="Helical" evidence="9">
    <location>
        <begin position="71"/>
        <end position="91"/>
    </location>
</feature>
<comment type="subcellular location">
    <subcellularLocation>
        <location evidence="1 8">Cell membrane</location>
        <topology evidence="1 8">Multi-pass membrane protein</topology>
    </subcellularLocation>
</comment>
<keyword evidence="6 9" id="KW-1133">Transmembrane helix</keyword>
<dbReference type="Pfam" id="PF00950">
    <property type="entry name" value="ABC-3"/>
    <property type="match status" value="1"/>
</dbReference>
<dbReference type="RefSeq" id="WP_178734387.1">
    <property type="nucleotide sequence ID" value="NZ_JABUOH010000061.1"/>
</dbReference>
<keyword evidence="3 8" id="KW-0813">Transport</keyword>
<organism evidence="10 11">
    <name type="scientific">Candidatus Phytoplasma pruni</name>
    <dbReference type="NCBI Taxonomy" id="479893"/>
    <lineage>
        <taxon>Bacteria</taxon>
        <taxon>Bacillati</taxon>
        <taxon>Mycoplasmatota</taxon>
        <taxon>Mollicutes</taxon>
        <taxon>Acholeplasmatales</taxon>
        <taxon>Acholeplasmataceae</taxon>
        <taxon>Candidatus Phytoplasma</taxon>
        <taxon>16SrIII (X-disease group)</taxon>
    </lineage>
</organism>
<sequence>MMELCRLMNDISDKLIGIAFLGLAAAILGVFVVLNKKALVGDVLSHVSLPGIVLAYFLHSLIVGPDSVKQPGIWVLIIGAFIISMIALALIEMIKKYSPIQYDAILALILSAFFGLGQTLLSIIQQKNANPSIAQLEKLTLGQIASMSKNDVYTVVIIALLVLTIICLFKKELKIFIFDPSFSQSVGVNAKIMKNIINVLTITVVIIGLRIAGIVLMSAFIIAPAISARQWSDKLKINIFLASLFSLIAGFLGTIFSVIDIGWQHVPTGPMITIFLSFFVFVSLYFAPKHGILKTHLQSNQYQKQIKKYKFLIHIYNQKDQQIEHENYPQEALFLEQKYLTYHHKKITLTAKGQRLVEKLMKGEFHD</sequence>
<evidence type="ECO:0000256" key="5">
    <source>
        <dbReference type="ARBA" id="ARBA00022692"/>
    </source>
</evidence>
<keyword evidence="7 9" id="KW-0472">Membrane</keyword>
<evidence type="ECO:0000313" key="10">
    <source>
        <dbReference type="EMBL" id="NWN46004.1"/>
    </source>
</evidence>
<feature type="transmembrane region" description="Helical" evidence="9">
    <location>
        <begin position="271"/>
        <end position="288"/>
    </location>
</feature>
<evidence type="ECO:0000256" key="8">
    <source>
        <dbReference type="RuleBase" id="RU003943"/>
    </source>
</evidence>
<name>A0A851HI74_9MOLU</name>